<accession>A0A4R6M5S8</accession>
<dbReference type="AlphaFoldDB" id="A0A4R6M5S8"/>
<protein>
    <submittedName>
        <fullName evidence="2">Uncharacterized protein</fullName>
    </submittedName>
</protein>
<feature type="region of interest" description="Disordered" evidence="1">
    <location>
        <begin position="24"/>
        <end position="62"/>
    </location>
</feature>
<comment type="caution">
    <text evidence="2">The sequence shown here is derived from an EMBL/GenBank/DDBJ whole genome shotgun (WGS) entry which is preliminary data.</text>
</comment>
<gene>
    <name evidence="2" type="ORF">DFP79_3268</name>
</gene>
<dbReference type="OrthoDB" id="6106621at2"/>
<reference evidence="2 3" key="1">
    <citation type="submission" date="2019-03" db="EMBL/GenBank/DDBJ databases">
        <title>Genomic Encyclopedia of Type Strains, Phase III (KMG-III): the genomes of soil and plant-associated and newly described type strains.</title>
        <authorList>
            <person name="Whitman W."/>
        </authorList>
    </citation>
    <scope>NUCLEOTIDE SEQUENCE [LARGE SCALE GENOMIC DNA]</scope>
    <source>
        <strain evidence="2 3">CECT 7378</strain>
    </source>
</reference>
<evidence type="ECO:0000313" key="2">
    <source>
        <dbReference type="EMBL" id="TDO95910.1"/>
    </source>
</evidence>
<evidence type="ECO:0000256" key="1">
    <source>
        <dbReference type="SAM" id="MobiDB-lite"/>
    </source>
</evidence>
<name>A0A4R6M5S8_9GAMM</name>
<sequence length="101" mass="11299">MTINSNEGLNLYQQSLYNLNKATTQRDAADRYPPEKEEVALSSASQELFQRSKEAAENTASELQEEKNFIQISSSIGRHSRVTGLSNEEATDLYRSIQSLG</sequence>
<dbReference type="Proteomes" id="UP000294656">
    <property type="component" value="Unassembled WGS sequence"/>
</dbReference>
<proteinExistence type="predicted"/>
<dbReference type="EMBL" id="SNXC01000015">
    <property type="protein sequence ID" value="TDO95910.1"/>
    <property type="molecule type" value="Genomic_DNA"/>
</dbReference>
<feature type="compositionally biased region" description="Basic and acidic residues" evidence="1">
    <location>
        <begin position="27"/>
        <end position="39"/>
    </location>
</feature>
<keyword evidence="3" id="KW-1185">Reference proteome</keyword>
<evidence type="ECO:0000313" key="3">
    <source>
        <dbReference type="Proteomes" id="UP000294656"/>
    </source>
</evidence>
<organism evidence="2 3">
    <name type="scientific">Marinomonas balearica</name>
    <dbReference type="NCBI Taxonomy" id="491947"/>
    <lineage>
        <taxon>Bacteria</taxon>
        <taxon>Pseudomonadati</taxon>
        <taxon>Pseudomonadota</taxon>
        <taxon>Gammaproteobacteria</taxon>
        <taxon>Oceanospirillales</taxon>
        <taxon>Oceanospirillaceae</taxon>
        <taxon>Marinomonas</taxon>
    </lineage>
</organism>
<dbReference type="RefSeq" id="WP_133504972.1">
    <property type="nucleotide sequence ID" value="NZ_SNXC01000015.1"/>
</dbReference>